<comment type="subcellular location">
    <subcellularLocation>
        <location evidence="1">Periplasm</location>
    </subcellularLocation>
</comment>
<dbReference type="AlphaFoldDB" id="C5T6I9"/>
<gene>
    <name evidence="5" type="ORF">AcdelDRAFT_2519</name>
</gene>
<sequence>MRLCKGCGTIVALQQCRFRPFSFMHRHPLSRRNFGALSALSAVAACAPAGWAQPARPAPGRITIAVGGQGVLYHLPLTIADRLGFFQAEGLDVTVQDYAGGALALQATQAGAAQVCSGAYEHTLRQHARGHDYRAFVLQGRAPQQALGVSMRAMPGYRRPGDLKGRRIGVSAPGSSTEVMARMLLARAGVNPREVSFVGVGSGAAALAALRAGRVHALCHADPVMALLEQKGEVRIVGDLRTLHAAQDLFGGAMPASCLYAPQAFLQKEPLAAQALANGIVHALKWLQTAAPADLVKAVPSSYLLGDRAVYLAAFNRVRETFSPHGLMPDDGPATALRALAEIHPEMAGPRTGLSRTFTNDLARKARLKFGV</sequence>
<dbReference type="PANTHER" id="PTHR30024">
    <property type="entry name" value="ALIPHATIC SULFONATES-BINDING PROTEIN-RELATED"/>
    <property type="match status" value="1"/>
</dbReference>
<dbReference type="SUPFAM" id="SSF53850">
    <property type="entry name" value="Periplasmic binding protein-like II"/>
    <property type="match status" value="1"/>
</dbReference>
<dbReference type="GO" id="GO:0042918">
    <property type="term" value="P:alkanesulfonate transmembrane transport"/>
    <property type="evidence" value="ECO:0007669"/>
    <property type="project" value="TreeGrafter"/>
</dbReference>
<keyword evidence="3" id="KW-0732">Signal</keyword>
<organism evidence="5 6">
    <name type="scientific">Acidovorax delafieldii 2AN</name>
    <dbReference type="NCBI Taxonomy" id="573060"/>
    <lineage>
        <taxon>Bacteria</taxon>
        <taxon>Pseudomonadati</taxon>
        <taxon>Pseudomonadota</taxon>
        <taxon>Betaproteobacteria</taxon>
        <taxon>Burkholderiales</taxon>
        <taxon>Comamonadaceae</taxon>
        <taxon>Acidovorax</taxon>
    </lineage>
</organism>
<comment type="similarity">
    <text evidence="2">Belongs to the bacterial solute-binding protein SsuA/TauA family.</text>
</comment>
<dbReference type="PANTHER" id="PTHR30024:SF47">
    <property type="entry name" value="TAURINE-BINDING PERIPLASMIC PROTEIN"/>
    <property type="match status" value="1"/>
</dbReference>
<evidence type="ECO:0000259" key="4">
    <source>
        <dbReference type="Pfam" id="PF09084"/>
    </source>
</evidence>
<evidence type="ECO:0000256" key="1">
    <source>
        <dbReference type="ARBA" id="ARBA00004418"/>
    </source>
</evidence>
<dbReference type="Gene3D" id="3.40.190.10">
    <property type="entry name" value="Periplasmic binding protein-like II"/>
    <property type="match status" value="2"/>
</dbReference>
<evidence type="ECO:0000313" key="5">
    <source>
        <dbReference type="EMBL" id="EER59902.1"/>
    </source>
</evidence>
<comment type="caution">
    <text evidence="5">The sequence shown here is derived from an EMBL/GenBank/DDBJ whole genome shotgun (WGS) entry which is preliminary data.</text>
</comment>
<keyword evidence="6" id="KW-1185">Reference proteome</keyword>
<reference evidence="5 6" key="1">
    <citation type="submission" date="2009-05" db="EMBL/GenBank/DDBJ databases">
        <title>The draft genome of Acidovorax delafieldii 2AN.</title>
        <authorList>
            <consortium name="US DOE Joint Genome Institute (JGI-PGF)"/>
            <person name="Lucas S."/>
            <person name="Copeland A."/>
            <person name="Lapidus A."/>
            <person name="Glavina del Rio T."/>
            <person name="Tice H."/>
            <person name="Bruce D."/>
            <person name="Goodwin L."/>
            <person name="Pitluck S."/>
            <person name="Larimer F."/>
            <person name="Land M.L."/>
            <person name="Hauser L."/>
            <person name="Shelobolina E.S."/>
            <person name="Picardal F."/>
            <person name="Roden E."/>
            <person name="Emerson D."/>
        </authorList>
    </citation>
    <scope>NUCLEOTIDE SEQUENCE [LARGE SCALE GENOMIC DNA]</scope>
    <source>
        <strain evidence="5 6">2AN</strain>
    </source>
</reference>
<dbReference type="GO" id="GO:0042597">
    <property type="term" value="C:periplasmic space"/>
    <property type="evidence" value="ECO:0007669"/>
    <property type="project" value="UniProtKB-SubCell"/>
</dbReference>
<feature type="domain" description="SsuA/THI5-like" evidence="4">
    <location>
        <begin position="73"/>
        <end position="286"/>
    </location>
</feature>
<dbReference type="InterPro" id="IPR015168">
    <property type="entry name" value="SsuA/THI5"/>
</dbReference>
<name>C5T6I9_ACIDE</name>
<dbReference type="PATRIC" id="fig|573060.9.peg.2563"/>
<evidence type="ECO:0000313" key="6">
    <source>
        <dbReference type="Proteomes" id="UP000003856"/>
    </source>
</evidence>
<accession>C5T6I9</accession>
<dbReference type="EMBL" id="ACQT01000087">
    <property type="protein sequence ID" value="EER59902.1"/>
    <property type="molecule type" value="Genomic_DNA"/>
</dbReference>
<evidence type="ECO:0000256" key="2">
    <source>
        <dbReference type="ARBA" id="ARBA00010742"/>
    </source>
</evidence>
<protein>
    <submittedName>
        <fullName evidence="5">NMT1/THI5 like domain protein</fullName>
    </submittedName>
</protein>
<dbReference type="Pfam" id="PF09084">
    <property type="entry name" value="NMT1"/>
    <property type="match status" value="1"/>
</dbReference>
<dbReference type="Proteomes" id="UP000003856">
    <property type="component" value="Unassembled WGS sequence"/>
</dbReference>
<proteinExistence type="inferred from homology"/>
<evidence type="ECO:0000256" key="3">
    <source>
        <dbReference type="ARBA" id="ARBA00022729"/>
    </source>
</evidence>